<comment type="caution">
    <text evidence="5">The sequence shown here is derived from an EMBL/GenBank/DDBJ whole genome shotgun (WGS) entry which is preliminary data.</text>
</comment>
<reference evidence="5 6" key="1">
    <citation type="submission" date="2022-10" db="EMBL/GenBank/DDBJ databases">
        <title>Defluviimonas sp. nov., isolated from ocean surface water.</title>
        <authorList>
            <person name="He W."/>
            <person name="Wang L."/>
            <person name="Zhang D.-F."/>
        </authorList>
    </citation>
    <scope>NUCLEOTIDE SEQUENCE [LARGE SCALE GENOMIC DNA]</scope>
    <source>
        <strain evidence="5 6">WL0075</strain>
    </source>
</reference>
<dbReference type="PANTHER" id="PTHR30408:SF13">
    <property type="entry name" value="TYPE I RESTRICTION ENZYME HINDI SPECIFICITY SUBUNIT"/>
    <property type="match status" value="1"/>
</dbReference>
<dbReference type="EMBL" id="JAOWLA010000008">
    <property type="protein sequence ID" value="MCV2865015.1"/>
    <property type="molecule type" value="Genomic_DNA"/>
</dbReference>
<feature type="domain" description="Type I restriction modification DNA specificity" evidence="4">
    <location>
        <begin position="4"/>
        <end position="183"/>
    </location>
</feature>
<dbReference type="EC" id="3.1.21.-" evidence="5"/>
<evidence type="ECO:0000256" key="3">
    <source>
        <dbReference type="ARBA" id="ARBA00023125"/>
    </source>
</evidence>
<dbReference type="CDD" id="cd17246">
    <property type="entry name" value="RMtype1_S_SonII-TRD2-CR2_like"/>
    <property type="match status" value="1"/>
</dbReference>
<dbReference type="PANTHER" id="PTHR30408">
    <property type="entry name" value="TYPE-1 RESTRICTION ENZYME ECOKI SPECIFICITY PROTEIN"/>
    <property type="match status" value="1"/>
</dbReference>
<keyword evidence="6" id="KW-1185">Reference proteome</keyword>
<organism evidence="5 6">
    <name type="scientific">Albidovulum sediminicola</name>
    <dbReference type="NCBI Taxonomy" id="2984331"/>
    <lineage>
        <taxon>Bacteria</taxon>
        <taxon>Pseudomonadati</taxon>
        <taxon>Pseudomonadota</taxon>
        <taxon>Alphaproteobacteria</taxon>
        <taxon>Rhodobacterales</taxon>
        <taxon>Paracoccaceae</taxon>
        <taxon>Albidovulum</taxon>
    </lineage>
</organism>
<dbReference type="SUPFAM" id="SSF116734">
    <property type="entry name" value="DNA methylase specificity domain"/>
    <property type="match status" value="2"/>
</dbReference>
<sequence>MSDFVPLADLCLKITKGTTPNAKDGGFADSGINYIKSESLSYDGSIDATKFAFISEETNQRLKRSIIQDGDILYSIAGANLGKCGIARSEYLPANTNQAVAIIRVDERRASSRFVSLCLRNPSFVQSVLGGVAQSAQPNVNLADIGRFRIPNLPLPEQRAIAATLGALDDKIELNRKMNATLEAMARALFRDWFVDFGPTRAKAEGRPPYLSPDLWPLFPARLDAEGKPEGWAAGTLGAVATARNEGVDPSAISPDTPYIGLEHMPRGSIALADWEGAGKVSSNKAAFAAGDFLFGKLRPYFHKVGIAPVAGICSTDIVVARPKSAAWAGFVLACISDEEFVAYTDKTSTGTKMPRTSWSIMAKYPVTLPPAALAQAFNDTVSAMFERIKANIHESRTLAQTRDLLLPRLMSGELLVAKISASNPKGIA</sequence>
<dbReference type="InterPro" id="IPR044946">
    <property type="entry name" value="Restrct_endonuc_typeI_TRD_sf"/>
</dbReference>
<keyword evidence="5" id="KW-0540">Nuclease</keyword>
<accession>A0ABT2Z1U9</accession>
<dbReference type="GO" id="GO:0004519">
    <property type="term" value="F:endonuclease activity"/>
    <property type="evidence" value="ECO:0007669"/>
    <property type="project" value="UniProtKB-KW"/>
</dbReference>
<gene>
    <name evidence="5" type="ORF">OE647_09720</name>
</gene>
<dbReference type="Gene3D" id="3.90.220.20">
    <property type="entry name" value="DNA methylase specificity domains"/>
    <property type="match status" value="3"/>
</dbReference>
<keyword evidence="5" id="KW-0378">Hydrolase</keyword>
<evidence type="ECO:0000256" key="2">
    <source>
        <dbReference type="ARBA" id="ARBA00022747"/>
    </source>
</evidence>
<dbReference type="RefSeq" id="WP_263721535.1">
    <property type="nucleotide sequence ID" value="NZ_JAOWLA010000008.1"/>
</dbReference>
<dbReference type="GO" id="GO:0016787">
    <property type="term" value="F:hydrolase activity"/>
    <property type="evidence" value="ECO:0007669"/>
    <property type="project" value="UniProtKB-KW"/>
</dbReference>
<keyword evidence="2" id="KW-0680">Restriction system</keyword>
<evidence type="ECO:0000313" key="5">
    <source>
        <dbReference type="EMBL" id="MCV2865015.1"/>
    </source>
</evidence>
<comment type="similarity">
    <text evidence="1">Belongs to the type-I restriction system S methylase family.</text>
</comment>
<name>A0ABT2Z1U9_9RHOB</name>
<dbReference type="Proteomes" id="UP001652503">
    <property type="component" value="Unassembled WGS sequence"/>
</dbReference>
<evidence type="ECO:0000313" key="6">
    <source>
        <dbReference type="Proteomes" id="UP001652503"/>
    </source>
</evidence>
<dbReference type="InterPro" id="IPR000055">
    <property type="entry name" value="Restrct_endonuc_typeI_TRD"/>
</dbReference>
<proteinExistence type="inferred from homology"/>
<protein>
    <submittedName>
        <fullName evidence="5">Restriction endonuclease subunit S</fullName>
        <ecNumber evidence="5">3.1.21.-</ecNumber>
    </submittedName>
</protein>
<evidence type="ECO:0000259" key="4">
    <source>
        <dbReference type="Pfam" id="PF01420"/>
    </source>
</evidence>
<evidence type="ECO:0000256" key="1">
    <source>
        <dbReference type="ARBA" id="ARBA00010923"/>
    </source>
</evidence>
<dbReference type="Pfam" id="PF01420">
    <property type="entry name" value="Methylase_S"/>
    <property type="match status" value="1"/>
</dbReference>
<keyword evidence="3" id="KW-0238">DNA-binding</keyword>
<dbReference type="InterPro" id="IPR052021">
    <property type="entry name" value="Type-I_RS_S_subunit"/>
</dbReference>
<keyword evidence="5" id="KW-0255">Endonuclease</keyword>